<evidence type="ECO:0000256" key="1">
    <source>
        <dbReference type="SAM" id="Phobius"/>
    </source>
</evidence>
<proteinExistence type="predicted"/>
<comment type="caution">
    <text evidence="2">The sequence shown here is derived from an EMBL/GenBank/DDBJ whole genome shotgun (WGS) entry which is preliminary data.</text>
</comment>
<evidence type="ECO:0000313" key="2">
    <source>
        <dbReference type="EMBL" id="GAF72553.1"/>
    </source>
</evidence>
<feature type="non-terminal residue" evidence="2">
    <location>
        <position position="438"/>
    </location>
</feature>
<protein>
    <recommendedName>
        <fullName evidence="3">Tetratricopeptide repeat protein</fullName>
    </recommendedName>
</protein>
<dbReference type="Gene3D" id="1.25.40.10">
    <property type="entry name" value="Tetratricopeptide repeat domain"/>
    <property type="match status" value="1"/>
</dbReference>
<dbReference type="SUPFAM" id="SSF48452">
    <property type="entry name" value="TPR-like"/>
    <property type="match status" value="1"/>
</dbReference>
<keyword evidence="1" id="KW-0812">Transmembrane</keyword>
<accession>X0RUU1</accession>
<dbReference type="EMBL" id="BARS01005384">
    <property type="protein sequence ID" value="GAF72553.1"/>
    <property type="molecule type" value="Genomic_DNA"/>
</dbReference>
<organism evidence="2">
    <name type="scientific">marine sediment metagenome</name>
    <dbReference type="NCBI Taxonomy" id="412755"/>
    <lineage>
        <taxon>unclassified sequences</taxon>
        <taxon>metagenomes</taxon>
        <taxon>ecological metagenomes</taxon>
    </lineage>
</organism>
<evidence type="ECO:0008006" key="3">
    <source>
        <dbReference type="Google" id="ProtNLM"/>
    </source>
</evidence>
<dbReference type="AlphaFoldDB" id="X0RUU1"/>
<dbReference type="InterPro" id="IPR011990">
    <property type="entry name" value="TPR-like_helical_dom_sf"/>
</dbReference>
<keyword evidence="1" id="KW-1133">Transmembrane helix</keyword>
<reference evidence="2" key="1">
    <citation type="journal article" date="2014" name="Front. Microbiol.">
        <title>High frequency of phylogenetically diverse reductive dehalogenase-homologous genes in deep subseafloor sedimentary metagenomes.</title>
        <authorList>
            <person name="Kawai M."/>
            <person name="Futagami T."/>
            <person name="Toyoda A."/>
            <person name="Takaki Y."/>
            <person name="Nishi S."/>
            <person name="Hori S."/>
            <person name="Arai W."/>
            <person name="Tsubouchi T."/>
            <person name="Morono Y."/>
            <person name="Uchiyama I."/>
            <person name="Ito T."/>
            <person name="Fujiyama A."/>
            <person name="Inagaki F."/>
            <person name="Takami H."/>
        </authorList>
    </citation>
    <scope>NUCLEOTIDE SEQUENCE</scope>
    <source>
        <strain evidence="2">Expedition CK06-06</strain>
    </source>
</reference>
<keyword evidence="1" id="KW-0472">Membrane</keyword>
<name>X0RUU1_9ZZZZ</name>
<feature type="transmembrane region" description="Helical" evidence="1">
    <location>
        <begin position="20"/>
        <end position="39"/>
    </location>
</feature>
<sequence length="438" mass="49021">MSTGLHNNQGEGTIMRCVPFLTICIYLVAAVLSATAAFGQATKEFNWIPSGNLDVGNLESENDSNYRSVGEIIRQNLTYADATRPPDHAARRTTEELFTVRISRFRGGAAQGALVIRRQVDAAAEPVELTITIDGTEYGKWARPKPEGNRRFTDVFYVIPATGLTTGPADRPRVKGQITMKITAAQPYDSYRYDFFVTRDWGLMPEDYLGALTTREGDDTAAATYLNGLVKEGDHMWDEAIALYTAAAGKAEDLELARCIRRRVRRCNYFLSATKVKDTRDDMHFDTHYALGQYCASNGFWNEALVEFTKAVNANAASGDATYHMAEAMEYCRMPVETYAPLMGRAGWLYDRKDVNDVTVHVPINTYEIPGGPTSRHKAPMNKATMDAAFQNWTHAAQMVFGASRGAWRINTVFEPYTEDEPRWIMHLGWLWGPPNES</sequence>
<gene>
    <name evidence="2" type="ORF">S01H1_10551</name>
</gene>